<protein>
    <recommendedName>
        <fullName evidence="3">HEAT repeat domain-containing protein</fullName>
    </recommendedName>
</protein>
<evidence type="ECO:0000313" key="2">
    <source>
        <dbReference type="Proteomes" id="UP000677152"/>
    </source>
</evidence>
<evidence type="ECO:0008006" key="3">
    <source>
        <dbReference type="Google" id="ProtNLM"/>
    </source>
</evidence>
<dbReference type="EMBL" id="CP073249">
    <property type="protein sequence ID" value="QUF06884.1"/>
    <property type="molecule type" value="Genomic_DNA"/>
</dbReference>
<proteinExistence type="predicted"/>
<reference evidence="1" key="1">
    <citation type="submission" date="2021-04" db="EMBL/GenBank/DDBJ databases">
        <title>Genomic sequence of Actinosynnema pretiosum subsp. pretiosum ATCC 31280 (C-14919).</title>
        <authorList>
            <person name="Bai L."/>
            <person name="Wang X."/>
            <person name="Xiao Y."/>
        </authorList>
    </citation>
    <scope>NUCLEOTIDE SEQUENCE</scope>
    <source>
        <strain evidence="1">ATCC 31280</strain>
    </source>
</reference>
<dbReference type="Proteomes" id="UP000677152">
    <property type="component" value="Chromosome"/>
</dbReference>
<sequence length="312" mass="33864">MRALAESGAEGWQDVVPEAVRIASDGQLPPRDRVAAMSLVVDIAPPALADGVRDLSEDLRLSVRDRVVVLHALRHVIGLSPLRRVRDDELTPAAARCQAGDLLRYFAPQDRAAKTHLLETTAHDRAAPPALRVRSAVGLLGCGAAGRGQALPLLLGLAQEEALPASARTRAARALVEEAPASRSRALKVLRSLLPTTTPLQRRGVWLAIGVVEPTEAAVGLLEMARNPDHTPVARVRCAEAITTLRRDWKDKAALTARQIAFDTTVPWHVGRTAARHLARWSEVCREEARELLRSLPHQPTSHTNPSIPRNS</sequence>
<gene>
    <name evidence="1" type="ORF">KCV87_13045</name>
</gene>
<organism evidence="1 2">
    <name type="scientific">Actinosynnema pretiosum subsp. pretiosum</name>
    <dbReference type="NCBI Taxonomy" id="103721"/>
    <lineage>
        <taxon>Bacteria</taxon>
        <taxon>Bacillati</taxon>
        <taxon>Actinomycetota</taxon>
        <taxon>Actinomycetes</taxon>
        <taxon>Pseudonocardiales</taxon>
        <taxon>Pseudonocardiaceae</taxon>
        <taxon>Actinosynnema</taxon>
    </lineage>
</organism>
<dbReference type="AlphaFoldDB" id="A0AA45LAU8"/>
<evidence type="ECO:0000313" key="1">
    <source>
        <dbReference type="EMBL" id="QUF06884.1"/>
    </source>
</evidence>
<accession>A0AA45LAU8</accession>
<name>A0AA45LAU8_9PSEU</name>